<evidence type="ECO:0000259" key="3">
    <source>
        <dbReference type="Pfam" id="PF20434"/>
    </source>
</evidence>
<dbReference type="SUPFAM" id="SSF53474">
    <property type="entry name" value="alpha/beta-Hydrolases"/>
    <property type="match status" value="1"/>
</dbReference>
<evidence type="ECO:0000256" key="2">
    <source>
        <dbReference type="SAM" id="SignalP"/>
    </source>
</evidence>
<feature type="signal peptide" evidence="2">
    <location>
        <begin position="1"/>
        <end position="19"/>
    </location>
</feature>
<proteinExistence type="predicted"/>
<dbReference type="RefSeq" id="WP_379980914.1">
    <property type="nucleotide sequence ID" value="NZ_JBHSFV010000011.1"/>
</dbReference>
<keyword evidence="1 4" id="KW-0378">Hydrolase</keyword>
<gene>
    <name evidence="4" type="ORF">ACFO3O_16765</name>
</gene>
<dbReference type="Proteomes" id="UP001596043">
    <property type="component" value="Unassembled WGS sequence"/>
</dbReference>
<feature type="domain" description="BD-FAE-like" evidence="3">
    <location>
        <begin position="59"/>
        <end position="256"/>
    </location>
</feature>
<dbReference type="Pfam" id="PF20434">
    <property type="entry name" value="BD-FAE"/>
    <property type="match status" value="1"/>
</dbReference>
<keyword evidence="5" id="KW-1185">Reference proteome</keyword>
<dbReference type="GO" id="GO:0016787">
    <property type="term" value="F:hydrolase activity"/>
    <property type="evidence" value="ECO:0007669"/>
    <property type="project" value="UniProtKB-KW"/>
</dbReference>
<reference evidence="5" key="1">
    <citation type="journal article" date="2019" name="Int. J. Syst. Evol. Microbiol.">
        <title>The Global Catalogue of Microorganisms (GCM) 10K type strain sequencing project: providing services to taxonomists for standard genome sequencing and annotation.</title>
        <authorList>
            <consortium name="The Broad Institute Genomics Platform"/>
            <consortium name="The Broad Institute Genome Sequencing Center for Infectious Disease"/>
            <person name="Wu L."/>
            <person name="Ma J."/>
        </authorList>
    </citation>
    <scope>NUCLEOTIDE SEQUENCE [LARGE SCALE GENOMIC DNA]</scope>
    <source>
        <strain evidence="5">YJ-61-S</strain>
    </source>
</reference>
<comment type="caution">
    <text evidence="4">The sequence shown here is derived from an EMBL/GenBank/DDBJ whole genome shotgun (WGS) entry which is preliminary data.</text>
</comment>
<organism evidence="4 5">
    <name type="scientific">Dokdonia ponticola</name>
    <dbReference type="NCBI Taxonomy" id="2041041"/>
    <lineage>
        <taxon>Bacteria</taxon>
        <taxon>Pseudomonadati</taxon>
        <taxon>Bacteroidota</taxon>
        <taxon>Flavobacteriia</taxon>
        <taxon>Flavobacteriales</taxon>
        <taxon>Flavobacteriaceae</taxon>
        <taxon>Dokdonia</taxon>
    </lineage>
</organism>
<feature type="chain" id="PRO_5047264364" evidence="2">
    <location>
        <begin position="20"/>
        <end position="301"/>
    </location>
</feature>
<dbReference type="InterPro" id="IPR050300">
    <property type="entry name" value="GDXG_lipolytic_enzyme"/>
</dbReference>
<protein>
    <submittedName>
        <fullName evidence="4">Alpha/beta hydrolase fold domain-containing protein</fullName>
    </submittedName>
</protein>
<accession>A0ABV9I0J7</accession>
<dbReference type="InterPro" id="IPR049492">
    <property type="entry name" value="BD-FAE-like_dom"/>
</dbReference>
<evidence type="ECO:0000256" key="1">
    <source>
        <dbReference type="ARBA" id="ARBA00022801"/>
    </source>
</evidence>
<evidence type="ECO:0000313" key="4">
    <source>
        <dbReference type="EMBL" id="MFC4635565.1"/>
    </source>
</evidence>
<sequence length="301" mass="33329">MKHLHVLLFSLCFSIFLTSCTSSDDQSITDDMIQMDEPALEAVTYTNVSYGDDPQQVYDLYLPEGRTAETTKVIVIIHGGGWTSGDKSDMASSVAFVQAFHPDHAIVNVNYVLASIPDIPAFPNQYFDIRAVINQLTAQSDDLQILPEFGMIGASAGAHLAMMYDYRYDVDDQIKFVINIVGPSDFTDPFYADDPNFDLALDFFVDESQYPSGTDYAAANSPALQVSSTSSPTLLFYGNEDPLVPLTNGTRLDSRLNMYNIPHLFTVYQGGHGDDWSEESTVDLALKSSQYIDTYLPIVIQ</sequence>
<dbReference type="Gene3D" id="3.40.50.1820">
    <property type="entry name" value="alpha/beta hydrolase"/>
    <property type="match status" value="1"/>
</dbReference>
<dbReference type="PROSITE" id="PS51257">
    <property type="entry name" value="PROKAR_LIPOPROTEIN"/>
    <property type="match status" value="1"/>
</dbReference>
<dbReference type="PANTHER" id="PTHR48081">
    <property type="entry name" value="AB HYDROLASE SUPERFAMILY PROTEIN C4A8.06C"/>
    <property type="match status" value="1"/>
</dbReference>
<dbReference type="InterPro" id="IPR029058">
    <property type="entry name" value="AB_hydrolase_fold"/>
</dbReference>
<dbReference type="EMBL" id="JBHSFV010000011">
    <property type="protein sequence ID" value="MFC4635565.1"/>
    <property type="molecule type" value="Genomic_DNA"/>
</dbReference>
<keyword evidence="2" id="KW-0732">Signal</keyword>
<evidence type="ECO:0000313" key="5">
    <source>
        <dbReference type="Proteomes" id="UP001596043"/>
    </source>
</evidence>
<name>A0ABV9I0J7_9FLAO</name>